<dbReference type="Proteomes" id="UP000503004">
    <property type="component" value="Chromosome"/>
</dbReference>
<dbReference type="RefSeq" id="WP_169602203.1">
    <property type="nucleotide sequence ID" value="NZ_CP046565.1"/>
</dbReference>
<evidence type="ECO:0000313" key="3">
    <source>
        <dbReference type="Proteomes" id="UP000503004"/>
    </source>
</evidence>
<sequence>MPIVSAFLWGLVFALGLGLAGMTRPEKILGFLDIGGNWDPSLMLVMGGAVGLTFILFPRILRRGRPVLEDRFDLPVRKYVDGRLVGGAGIFGMGWGLAGYCPGPAVVSLVTADAGVWVFVAFMFGGLAAGRWLNARQAGRLATLDTAAIEAVQVPGSADGT</sequence>
<keyword evidence="1" id="KW-0472">Membrane</keyword>
<dbReference type="InterPro" id="IPR046513">
    <property type="entry name" value="DUF6691"/>
</dbReference>
<gene>
    <name evidence="2" type="ORF">GNH96_03110</name>
</gene>
<keyword evidence="3" id="KW-1185">Reference proteome</keyword>
<dbReference type="EMBL" id="CP046565">
    <property type="protein sequence ID" value="QJD29057.1"/>
    <property type="molecule type" value="Genomic_DNA"/>
</dbReference>
<reference evidence="3" key="1">
    <citation type="submission" date="2019-12" db="EMBL/GenBank/DDBJ databases">
        <authorList>
            <person name="Awala S.I."/>
            <person name="Rhee S.K."/>
        </authorList>
    </citation>
    <scope>NUCLEOTIDE SEQUENCE [LARGE SCALE GENOMIC DNA]</scope>
    <source>
        <strain evidence="3">IM1</strain>
    </source>
</reference>
<proteinExistence type="predicted"/>
<evidence type="ECO:0000313" key="2">
    <source>
        <dbReference type="EMBL" id="QJD29057.1"/>
    </source>
</evidence>
<keyword evidence="1" id="KW-0812">Transmembrane</keyword>
<protein>
    <submittedName>
        <fullName evidence="2">YeeE/YedE family protein</fullName>
    </submittedName>
</protein>
<organism evidence="2 3">
    <name type="scientific">Methylococcus geothermalis</name>
    <dbReference type="NCBI Taxonomy" id="2681310"/>
    <lineage>
        <taxon>Bacteria</taxon>
        <taxon>Pseudomonadati</taxon>
        <taxon>Pseudomonadota</taxon>
        <taxon>Gammaproteobacteria</taxon>
        <taxon>Methylococcales</taxon>
        <taxon>Methylococcaceae</taxon>
        <taxon>Methylococcus</taxon>
    </lineage>
</organism>
<feature type="transmembrane region" description="Helical" evidence="1">
    <location>
        <begin position="44"/>
        <end position="61"/>
    </location>
</feature>
<name>A0A858Q5E7_9GAMM</name>
<feature type="transmembrane region" description="Helical" evidence="1">
    <location>
        <begin position="82"/>
        <end position="100"/>
    </location>
</feature>
<dbReference type="AlphaFoldDB" id="A0A858Q5E7"/>
<dbReference type="Pfam" id="PF20398">
    <property type="entry name" value="DUF6691"/>
    <property type="match status" value="1"/>
</dbReference>
<keyword evidence="1" id="KW-1133">Transmembrane helix</keyword>
<evidence type="ECO:0000256" key="1">
    <source>
        <dbReference type="SAM" id="Phobius"/>
    </source>
</evidence>
<dbReference type="KEGG" id="metu:GNH96_03110"/>
<accession>A0A858Q5E7</accession>
<feature type="transmembrane region" description="Helical" evidence="1">
    <location>
        <begin position="106"/>
        <end position="130"/>
    </location>
</feature>